<feature type="region of interest" description="Disordered" evidence="1">
    <location>
        <begin position="78"/>
        <end position="113"/>
    </location>
</feature>
<comment type="caution">
    <text evidence="2">The sequence shown here is derived from an EMBL/GenBank/DDBJ whole genome shotgun (WGS) entry which is preliminary data.</text>
</comment>
<keyword evidence="3" id="KW-1185">Reference proteome</keyword>
<evidence type="ECO:0000256" key="1">
    <source>
        <dbReference type="SAM" id="MobiDB-lite"/>
    </source>
</evidence>
<protein>
    <submittedName>
        <fullName evidence="2">Uncharacterized protein</fullName>
    </submittedName>
</protein>
<gene>
    <name evidence="2" type="ORF">ACJRO7_014102</name>
</gene>
<dbReference type="Proteomes" id="UP001634007">
    <property type="component" value="Unassembled WGS sequence"/>
</dbReference>
<evidence type="ECO:0000313" key="3">
    <source>
        <dbReference type="Proteomes" id="UP001634007"/>
    </source>
</evidence>
<organism evidence="2 3">
    <name type="scientific">Eucalyptus globulus</name>
    <name type="common">Tasmanian blue gum</name>
    <dbReference type="NCBI Taxonomy" id="34317"/>
    <lineage>
        <taxon>Eukaryota</taxon>
        <taxon>Viridiplantae</taxon>
        <taxon>Streptophyta</taxon>
        <taxon>Embryophyta</taxon>
        <taxon>Tracheophyta</taxon>
        <taxon>Spermatophyta</taxon>
        <taxon>Magnoliopsida</taxon>
        <taxon>eudicotyledons</taxon>
        <taxon>Gunneridae</taxon>
        <taxon>Pentapetalae</taxon>
        <taxon>rosids</taxon>
        <taxon>malvids</taxon>
        <taxon>Myrtales</taxon>
        <taxon>Myrtaceae</taxon>
        <taxon>Myrtoideae</taxon>
        <taxon>Eucalypteae</taxon>
        <taxon>Eucalyptus</taxon>
    </lineage>
</organism>
<feature type="region of interest" description="Disordered" evidence="1">
    <location>
        <begin position="1"/>
        <end position="53"/>
    </location>
</feature>
<dbReference type="AlphaFoldDB" id="A0ABD3L317"/>
<evidence type="ECO:0000313" key="2">
    <source>
        <dbReference type="EMBL" id="KAL3744938.1"/>
    </source>
</evidence>
<feature type="compositionally biased region" description="Polar residues" evidence="1">
    <location>
        <begin position="12"/>
        <end position="30"/>
    </location>
</feature>
<dbReference type="EMBL" id="JBJKBG010000003">
    <property type="protein sequence ID" value="KAL3744938.1"/>
    <property type="molecule type" value="Genomic_DNA"/>
</dbReference>
<proteinExistence type="predicted"/>
<sequence>MKGCDLARSGKRNQQLIVLNPRSSNWMGRNQQRHRDSGQQQRRHRDREISRVGRSLLAAQGVERRLYGAATGERRRCDGQVGDVGRCRRTSSRSNGGVALRGPRSGSGLSASG</sequence>
<accession>A0ABD3L317</accession>
<name>A0ABD3L317_EUCGL</name>
<reference evidence="2 3" key="1">
    <citation type="submission" date="2024-11" db="EMBL/GenBank/DDBJ databases">
        <title>Chromosome-level genome assembly of Eucalyptus globulus Labill. provides insights into its genome evolution.</title>
        <authorList>
            <person name="Li X."/>
        </authorList>
    </citation>
    <scope>NUCLEOTIDE SEQUENCE [LARGE SCALE GENOMIC DNA]</scope>
    <source>
        <strain evidence="2">CL2024</strain>
        <tissue evidence="2">Fresh tender leaves</tissue>
    </source>
</reference>